<sequence length="291" mass="31502">MKGNSAGPCGGTDFSTRRQAMAGVVFAIKHDGDLLWYRYTGDGTADQTGATGWEPNSSNPVGRGWQNFQRVFGIGNGQVLAIKHDGDLLWYRYTGDGKADQTGATGWDANSSNPIGRGWQNFQQVFGIGNGQVLAIKHDGDLLWYRYTGDGKADQTGATGWDANSSNPIGRGWQNFQQVFGIGNGQVLAIKHDGDLLWYRYTGDGKADQTGATGWDANSSNPIGRGWQNFQQVFGIGNGQVLAIKHDGDLLWYRYTGDGTADQTGATGWHPHSSNPIGRGWQNFHQVLGGL</sequence>
<dbReference type="Gene3D" id="2.115.10.10">
    <property type="entry name" value="Tachylectin 2"/>
    <property type="match status" value="2"/>
</dbReference>
<protein>
    <submittedName>
        <fullName evidence="2">Hemin uptake protein HemP</fullName>
    </submittedName>
</protein>
<accession>A0A7W7H1B1</accession>
<keyword evidence="3" id="KW-1185">Reference proteome</keyword>
<comment type="caution">
    <text evidence="2">The sequence shown here is derived from an EMBL/GenBank/DDBJ whole genome shotgun (WGS) entry which is preliminary data.</text>
</comment>
<dbReference type="AlphaFoldDB" id="A0A7W7H1B1"/>
<name>A0A7W7H1B1_9ACTN</name>
<dbReference type="RefSeq" id="WP_185042546.1">
    <property type="nucleotide sequence ID" value="NZ_BAABFG010000005.1"/>
</dbReference>
<organism evidence="2 3">
    <name type="scientific">Actinoplanes octamycinicus</name>
    <dbReference type="NCBI Taxonomy" id="135948"/>
    <lineage>
        <taxon>Bacteria</taxon>
        <taxon>Bacillati</taxon>
        <taxon>Actinomycetota</taxon>
        <taxon>Actinomycetes</taxon>
        <taxon>Micromonosporales</taxon>
        <taxon>Micromonosporaceae</taxon>
        <taxon>Actinoplanes</taxon>
    </lineage>
</organism>
<evidence type="ECO:0000259" key="1">
    <source>
        <dbReference type="Pfam" id="PF14517"/>
    </source>
</evidence>
<dbReference type="Proteomes" id="UP000546162">
    <property type="component" value="Unassembled WGS sequence"/>
</dbReference>
<reference evidence="2 3" key="1">
    <citation type="submission" date="2020-08" db="EMBL/GenBank/DDBJ databases">
        <title>Sequencing the genomes of 1000 actinobacteria strains.</title>
        <authorList>
            <person name="Klenk H.-P."/>
        </authorList>
    </citation>
    <scope>NUCLEOTIDE SEQUENCE [LARGE SCALE GENOMIC DNA]</scope>
    <source>
        <strain evidence="2 3">DSM 45809</strain>
    </source>
</reference>
<dbReference type="InterPro" id="IPR023294">
    <property type="entry name" value="Tachylectin2"/>
</dbReference>
<evidence type="ECO:0000313" key="2">
    <source>
        <dbReference type="EMBL" id="MBB4742138.1"/>
    </source>
</evidence>
<dbReference type="EMBL" id="JACHNB010000001">
    <property type="protein sequence ID" value="MBB4742138.1"/>
    <property type="molecule type" value="Genomic_DNA"/>
</dbReference>
<dbReference type="Pfam" id="PF14517">
    <property type="entry name" value="Tachylectin"/>
    <property type="match status" value="1"/>
</dbReference>
<gene>
    <name evidence="2" type="ORF">BJY16_005597</name>
</gene>
<evidence type="ECO:0000313" key="3">
    <source>
        <dbReference type="Proteomes" id="UP000546162"/>
    </source>
</evidence>
<proteinExistence type="predicted"/>
<feature type="domain" description="Tachylectin 2" evidence="1">
    <location>
        <begin position="27"/>
        <end position="285"/>
    </location>
</feature>